<evidence type="ECO:0000313" key="4">
    <source>
        <dbReference type="EMBL" id="EFO99541.1"/>
    </source>
</evidence>
<dbReference type="InParanoid" id="E3ME72"/>
<evidence type="ECO:0000259" key="3">
    <source>
        <dbReference type="SMART" id="SM01017"/>
    </source>
</evidence>
<dbReference type="Pfam" id="PF00339">
    <property type="entry name" value="Arrestin_N"/>
    <property type="match status" value="1"/>
</dbReference>
<dbReference type="GO" id="GO:0005737">
    <property type="term" value="C:cytoplasm"/>
    <property type="evidence" value="ECO:0007669"/>
    <property type="project" value="TreeGrafter"/>
</dbReference>
<evidence type="ECO:0000256" key="1">
    <source>
        <dbReference type="ARBA" id="ARBA00005298"/>
    </source>
</evidence>
<feature type="compositionally biased region" description="Pro residues" evidence="2">
    <location>
        <begin position="337"/>
        <end position="348"/>
    </location>
</feature>
<reference evidence="4" key="1">
    <citation type="submission" date="2007-07" db="EMBL/GenBank/DDBJ databases">
        <title>PCAP assembly of the Caenorhabditis remanei genome.</title>
        <authorList>
            <consortium name="The Caenorhabditis remanei Sequencing Consortium"/>
            <person name="Wilson R.K."/>
        </authorList>
    </citation>
    <scope>NUCLEOTIDE SEQUENCE [LARGE SCALE GENOMIC DNA]</scope>
    <source>
        <strain evidence="4">PB4641</strain>
    </source>
</reference>
<proteinExistence type="inferred from homology"/>
<dbReference type="Proteomes" id="UP000008281">
    <property type="component" value="Unassembled WGS sequence"/>
</dbReference>
<dbReference type="InterPro" id="IPR014752">
    <property type="entry name" value="Arrestin-like_C"/>
</dbReference>
<sequence>MDSLEIVFDHRDAYQPGQQVSGKVILNNCTEIKASHLTICIHGGAFTHWSEHRYSETVYFSSTVDYVKEEFLAWSASEQNKKFPIGHHVFPFIFQLPTGIPPSYEGAHGRVRYSVRVELDRPWKFSKTQREYFQVISNVDLNTLSYGNNPVAKKESKDIGSVFKKGIVTTTFGPVLYIGSIYHSYSQVTIPKQAYAPGETLPITINIDNLSTRPAYCIRAELHQHTHYHATKSSIFSNHKEYHKNETKMVAESRKTIKVAAKSVGNEESSIKIPKLIPNFGCPIIMVEYCLSVKVDTETSMNNTLHSEFPIFIGTTPTNNSMTFPGTVDEKTDLMLMPPPYSCSPPSAPTDDSPAPSAPPPTYEESFSTNKI</sequence>
<accession>E3ME72</accession>
<comment type="similarity">
    <text evidence="1">Belongs to the arrestin family.</text>
</comment>
<evidence type="ECO:0000313" key="5">
    <source>
        <dbReference type="Proteomes" id="UP000008281"/>
    </source>
</evidence>
<dbReference type="HOGENOM" id="CLU_039221_0_0_1"/>
<dbReference type="OrthoDB" id="2333384at2759"/>
<dbReference type="SUPFAM" id="SSF81296">
    <property type="entry name" value="E set domains"/>
    <property type="match status" value="2"/>
</dbReference>
<dbReference type="GO" id="GO:0015031">
    <property type="term" value="P:protein transport"/>
    <property type="evidence" value="ECO:0007669"/>
    <property type="project" value="TreeGrafter"/>
</dbReference>
<dbReference type="eggNOG" id="KOG3780">
    <property type="taxonomic scope" value="Eukaryota"/>
</dbReference>
<dbReference type="InterPro" id="IPR011021">
    <property type="entry name" value="Arrestin-like_N"/>
</dbReference>
<dbReference type="PANTHER" id="PTHR11188:SF67">
    <property type="entry name" value="ARRESTIN C-TERMINAL-LIKE DOMAIN-CONTAINING PROTEIN"/>
    <property type="match status" value="1"/>
</dbReference>
<dbReference type="SMART" id="SM01017">
    <property type="entry name" value="Arrestin_C"/>
    <property type="match status" value="1"/>
</dbReference>
<dbReference type="InterPro" id="IPR011022">
    <property type="entry name" value="Arrestin_C-like"/>
</dbReference>
<gene>
    <name evidence="4" type="ORF">CRE_22445</name>
</gene>
<dbReference type="AlphaFoldDB" id="E3ME72"/>
<dbReference type="OMA" id="HTHYHAT"/>
<feature type="region of interest" description="Disordered" evidence="2">
    <location>
        <begin position="337"/>
        <end position="372"/>
    </location>
</feature>
<name>E3ME72_CAERE</name>
<protein>
    <recommendedName>
        <fullName evidence="3">Arrestin C-terminal-like domain-containing protein</fullName>
    </recommendedName>
</protein>
<dbReference type="Gene3D" id="2.60.40.640">
    <property type="match status" value="2"/>
</dbReference>
<organism evidence="5">
    <name type="scientific">Caenorhabditis remanei</name>
    <name type="common">Caenorhabditis vulgaris</name>
    <dbReference type="NCBI Taxonomy" id="31234"/>
    <lineage>
        <taxon>Eukaryota</taxon>
        <taxon>Metazoa</taxon>
        <taxon>Ecdysozoa</taxon>
        <taxon>Nematoda</taxon>
        <taxon>Chromadorea</taxon>
        <taxon>Rhabditida</taxon>
        <taxon>Rhabditina</taxon>
        <taxon>Rhabditomorpha</taxon>
        <taxon>Rhabditoidea</taxon>
        <taxon>Rhabditidae</taxon>
        <taxon>Peloderinae</taxon>
        <taxon>Caenorhabditis</taxon>
    </lineage>
</organism>
<feature type="domain" description="Arrestin C-terminal-like" evidence="3">
    <location>
        <begin position="185"/>
        <end position="318"/>
    </location>
</feature>
<dbReference type="Pfam" id="PF02752">
    <property type="entry name" value="Arrestin_C"/>
    <property type="match status" value="1"/>
</dbReference>
<evidence type="ECO:0000256" key="2">
    <source>
        <dbReference type="SAM" id="MobiDB-lite"/>
    </source>
</evidence>
<dbReference type="InterPro" id="IPR014756">
    <property type="entry name" value="Ig_E-set"/>
</dbReference>
<dbReference type="STRING" id="31234.E3ME72"/>
<dbReference type="EMBL" id="DS268438">
    <property type="protein sequence ID" value="EFO99541.1"/>
    <property type="molecule type" value="Genomic_DNA"/>
</dbReference>
<dbReference type="InterPro" id="IPR050357">
    <property type="entry name" value="Arrestin_domain-protein"/>
</dbReference>
<keyword evidence="5" id="KW-1185">Reference proteome</keyword>
<dbReference type="PANTHER" id="PTHR11188">
    <property type="entry name" value="ARRESTIN DOMAIN CONTAINING PROTEIN"/>
    <property type="match status" value="1"/>
</dbReference>